<reference evidence="5" key="1">
    <citation type="submission" date="2024-07" db="EMBL/GenBank/DDBJ databases">
        <title>Two chromosome-level genome assemblies of Korean endemic species Abeliophyllum distichum and Forsythia ovata (Oleaceae).</title>
        <authorList>
            <person name="Jang H."/>
        </authorList>
    </citation>
    <scope>NUCLEOTIDE SEQUENCE [LARGE SCALE GENOMIC DNA]</scope>
</reference>
<comment type="caution">
    <text evidence="4">The sequence shown here is derived from an EMBL/GenBank/DDBJ whole genome shotgun (WGS) entry which is preliminary data.</text>
</comment>
<dbReference type="AlphaFoldDB" id="A0ABD1SYT7"/>
<keyword evidence="2" id="KW-0808">Transferase</keyword>
<proteinExistence type="inferred from homology"/>
<dbReference type="PANTHER" id="PTHR31623">
    <property type="entry name" value="F21J9.9"/>
    <property type="match status" value="1"/>
</dbReference>
<dbReference type="Pfam" id="PF02458">
    <property type="entry name" value="Transferase"/>
    <property type="match status" value="2"/>
</dbReference>
<dbReference type="InterPro" id="IPR023213">
    <property type="entry name" value="CAT-like_dom_sf"/>
</dbReference>
<keyword evidence="3" id="KW-0012">Acyltransferase</keyword>
<keyword evidence="5" id="KW-1185">Reference proteome</keyword>
<evidence type="ECO:0000256" key="3">
    <source>
        <dbReference type="ARBA" id="ARBA00023315"/>
    </source>
</evidence>
<gene>
    <name evidence="4" type="ORF">Adt_21251</name>
</gene>
<dbReference type="Gene3D" id="3.30.559.10">
    <property type="entry name" value="Chloramphenicol acetyltransferase-like domain"/>
    <property type="match status" value="2"/>
</dbReference>
<evidence type="ECO:0000256" key="1">
    <source>
        <dbReference type="ARBA" id="ARBA00009861"/>
    </source>
</evidence>
<dbReference type="Proteomes" id="UP001604336">
    <property type="component" value="Unassembled WGS sequence"/>
</dbReference>
<accession>A0ABD1SYT7</accession>
<organism evidence="4 5">
    <name type="scientific">Abeliophyllum distichum</name>
    <dbReference type="NCBI Taxonomy" id="126358"/>
    <lineage>
        <taxon>Eukaryota</taxon>
        <taxon>Viridiplantae</taxon>
        <taxon>Streptophyta</taxon>
        <taxon>Embryophyta</taxon>
        <taxon>Tracheophyta</taxon>
        <taxon>Spermatophyta</taxon>
        <taxon>Magnoliopsida</taxon>
        <taxon>eudicotyledons</taxon>
        <taxon>Gunneridae</taxon>
        <taxon>Pentapetalae</taxon>
        <taxon>asterids</taxon>
        <taxon>lamiids</taxon>
        <taxon>Lamiales</taxon>
        <taxon>Oleaceae</taxon>
        <taxon>Forsythieae</taxon>
        <taxon>Abeliophyllum</taxon>
    </lineage>
</organism>
<sequence length="256" mass="28219">MIRILEKSLAQILPQFYPFAGRYIKKNHFVDCSDQGAEYVVVQVVDCELNEIIGSGVKPVALNDLLSMEVGAADEITDPILSIQITKFKCGGLAIAENYDFGTIRTTKDTSTVTTRILFDRKAIATLRDKVSHLYKNSDRPPSRVLMVSSFLAEALLRADHAKHGQTRPCLIMQEVNIQERTVPALSKYSCGNLVLLTTVSCSADESKSMDFERFVPLLGNDVKKAVLDCAKVLSNGEDGHRILIDSVVGAIEKLN</sequence>
<name>A0ABD1SYT7_9LAMI</name>
<evidence type="ECO:0000256" key="2">
    <source>
        <dbReference type="ARBA" id="ARBA00022679"/>
    </source>
</evidence>
<evidence type="ECO:0000313" key="4">
    <source>
        <dbReference type="EMBL" id="KAL2505630.1"/>
    </source>
</evidence>
<dbReference type="GO" id="GO:0016746">
    <property type="term" value="F:acyltransferase activity"/>
    <property type="evidence" value="ECO:0007669"/>
    <property type="project" value="UniProtKB-KW"/>
</dbReference>
<dbReference type="PANTHER" id="PTHR31623:SF124">
    <property type="entry name" value="VINORINE SYNTHASE-RELATED"/>
    <property type="match status" value="1"/>
</dbReference>
<comment type="similarity">
    <text evidence="1">Belongs to the plant acyltransferase family.</text>
</comment>
<protein>
    <submittedName>
        <fullName evidence="4">Pelargonidin 3-O-(6-caffeoylglucoside) 5-O-(6-O-malonylglucoside) 4'''-malonyltransferase-like</fullName>
    </submittedName>
</protein>
<evidence type="ECO:0000313" key="5">
    <source>
        <dbReference type="Proteomes" id="UP001604336"/>
    </source>
</evidence>
<dbReference type="EMBL" id="JBFOLK010000006">
    <property type="protein sequence ID" value="KAL2505630.1"/>
    <property type="molecule type" value="Genomic_DNA"/>
</dbReference>